<evidence type="ECO:0000256" key="1">
    <source>
        <dbReference type="SAM" id="MobiDB-lite"/>
    </source>
</evidence>
<keyword evidence="2" id="KW-0812">Transmembrane</keyword>
<dbReference type="EMBL" id="FNOT01000005">
    <property type="protein sequence ID" value="SDY14600.1"/>
    <property type="molecule type" value="Genomic_DNA"/>
</dbReference>
<keyword evidence="4" id="KW-1185">Reference proteome</keyword>
<feature type="transmembrane region" description="Helical" evidence="2">
    <location>
        <begin position="24"/>
        <end position="45"/>
    </location>
</feature>
<dbReference type="Proteomes" id="UP000198921">
    <property type="component" value="Unassembled WGS sequence"/>
</dbReference>
<gene>
    <name evidence="3" type="ORF">SAMN05660209_02099</name>
</gene>
<name>A0A1H3HGZ8_9ACTN</name>
<evidence type="ECO:0000313" key="3">
    <source>
        <dbReference type="EMBL" id="SDY14600.1"/>
    </source>
</evidence>
<dbReference type="AlphaFoldDB" id="A0A1H3HGZ8"/>
<keyword evidence="2" id="KW-1133">Transmembrane helix</keyword>
<keyword evidence="2" id="KW-0472">Membrane</keyword>
<feature type="region of interest" description="Disordered" evidence="1">
    <location>
        <begin position="50"/>
        <end position="77"/>
    </location>
</feature>
<accession>A0A1H3HGZ8</accession>
<reference evidence="4" key="1">
    <citation type="submission" date="2016-10" db="EMBL/GenBank/DDBJ databases">
        <authorList>
            <person name="Varghese N."/>
            <person name="Submissions S."/>
        </authorList>
    </citation>
    <scope>NUCLEOTIDE SEQUENCE [LARGE SCALE GENOMIC DNA]</scope>
    <source>
        <strain evidence="4">DSM 45422</strain>
    </source>
</reference>
<evidence type="ECO:0000256" key="2">
    <source>
        <dbReference type="SAM" id="Phobius"/>
    </source>
</evidence>
<sequence length="190" mass="19401">MSASARSATRDGGRALARAVTNPYLVPLYALVLAFLLGAGTSSLVDRPPRLAVTGPSPGAAPTSAATPPSFTAATDGRPTFSVTATDPAVRDHVLWTVLATVAEDPRTFAPVRPPASLSPAPVQSVDEPLVDRLLCITVPDGWEVAVPPGAPDLVAAATGVAAERTACQGGWSDPRAVPATLTFLTGRSR</sequence>
<evidence type="ECO:0000313" key="4">
    <source>
        <dbReference type="Proteomes" id="UP000198921"/>
    </source>
</evidence>
<feature type="compositionally biased region" description="Low complexity" evidence="1">
    <location>
        <begin position="54"/>
        <end position="75"/>
    </location>
</feature>
<protein>
    <submittedName>
        <fullName evidence="3">Uncharacterized protein</fullName>
    </submittedName>
</protein>
<organism evidence="3 4">
    <name type="scientific">Geodermatophilus africanus</name>
    <dbReference type="NCBI Taxonomy" id="1137993"/>
    <lineage>
        <taxon>Bacteria</taxon>
        <taxon>Bacillati</taxon>
        <taxon>Actinomycetota</taxon>
        <taxon>Actinomycetes</taxon>
        <taxon>Geodermatophilales</taxon>
        <taxon>Geodermatophilaceae</taxon>
        <taxon>Geodermatophilus</taxon>
    </lineage>
</organism>
<dbReference type="STRING" id="1137993.SAMN05660209_02099"/>
<proteinExistence type="predicted"/>